<reference evidence="2" key="1">
    <citation type="submission" date="2016-11" db="UniProtKB">
        <authorList>
            <consortium name="WormBaseParasite"/>
        </authorList>
    </citation>
    <scope>IDENTIFICATION</scope>
</reference>
<evidence type="ECO:0000313" key="2">
    <source>
        <dbReference type="WBParaSite" id="maker-unitig_23376-snap-gene-0.2-mRNA-1"/>
    </source>
</evidence>
<name>A0A1I8F7A7_9PLAT</name>
<proteinExistence type="predicted"/>
<keyword evidence="1" id="KW-1185">Reference proteome</keyword>
<dbReference type="AlphaFoldDB" id="A0A1I8F7A7"/>
<dbReference type="WBParaSite" id="maker-unitig_23376-snap-gene-0.2-mRNA-1">
    <property type="protein sequence ID" value="maker-unitig_23376-snap-gene-0.2-mRNA-1"/>
    <property type="gene ID" value="maker-unitig_23376-snap-gene-0.2"/>
</dbReference>
<sequence length="152" mass="17011">MMGGQACSCQLVHRTPSVTVQARRWATPGIKYQLFDGAWHAELGLKTCAGQAAHRGHLPRQREPGGVPHTAKARYRCNEFAADNNAAWVIRATSESAITHHQYGEVYDLKSPTEPLRDRETAGILYASLHMTKLRTARHSSCRRRIFRCNAS</sequence>
<organism evidence="1 2">
    <name type="scientific">Macrostomum lignano</name>
    <dbReference type="NCBI Taxonomy" id="282301"/>
    <lineage>
        <taxon>Eukaryota</taxon>
        <taxon>Metazoa</taxon>
        <taxon>Spiralia</taxon>
        <taxon>Lophotrochozoa</taxon>
        <taxon>Platyhelminthes</taxon>
        <taxon>Rhabditophora</taxon>
        <taxon>Macrostomorpha</taxon>
        <taxon>Macrostomida</taxon>
        <taxon>Macrostomidae</taxon>
        <taxon>Macrostomum</taxon>
    </lineage>
</organism>
<evidence type="ECO:0000313" key="1">
    <source>
        <dbReference type="Proteomes" id="UP000095280"/>
    </source>
</evidence>
<accession>A0A1I8F7A7</accession>
<protein>
    <submittedName>
        <fullName evidence="2">Alkaline phosphatase</fullName>
    </submittedName>
</protein>
<dbReference type="Proteomes" id="UP000095280">
    <property type="component" value="Unplaced"/>
</dbReference>